<dbReference type="PANTHER" id="PTHR22749:SF6">
    <property type="entry name" value="RIBOFLAVIN KINASE"/>
    <property type="match status" value="1"/>
</dbReference>
<dbReference type="InterPro" id="IPR015864">
    <property type="entry name" value="FAD_synthase"/>
</dbReference>
<evidence type="ECO:0000256" key="8">
    <source>
        <dbReference type="ARBA" id="ARBA00022741"/>
    </source>
</evidence>
<dbReference type="InterPro" id="IPR014729">
    <property type="entry name" value="Rossmann-like_a/b/a_fold"/>
</dbReference>
<dbReference type="NCBIfam" id="NF004159">
    <property type="entry name" value="PRK05627.1-2"/>
    <property type="match status" value="1"/>
</dbReference>
<evidence type="ECO:0000256" key="7">
    <source>
        <dbReference type="ARBA" id="ARBA00022695"/>
    </source>
</evidence>
<dbReference type="InterPro" id="IPR002606">
    <property type="entry name" value="Riboflavin_kinase_bac"/>
</dbReference>
<evidence type="ECO:0000256" key="13">
    <source>
        <dbReference type="ARBA" id="ARBA00047880"/>
    </source>
</evidence>
<comment type="catalytic activity">
    <reaction evidence="13 15">
        <text>riboflavin + ATP = FMN + ADP + H(+)</text>
        <dbReference type="Rhea" id="RHEA:14357"/>
        <dbReference type="ChEBI" id="CHEBI:15378"/>
        <dbReference type="ChEBI" id="CHEBI:30616"/>
        <dbReference type="ChEBI" id="CHEBI:57986"/>
        <dbReference type="ChEBI" id="CHEBI:58210"/>
        <dbReference type="ChEBI" id="CHEBI:456216"/>
        <dbReference type="EC" id="2.7.1.26"/>
    </reaction>
</comment>
<evidence type="ECO:0000256" key="9">
    <source>
        <dbReference type="ARBA" id="ARBA00022777"/>
    </source>
</evidence>
<dbReference type="NCBIfam" id="NF004163">
    <property type="entry name" value="PRK05627.1-6"/>
    <property type="match status" value="1"/>
</dbReference>
<keyword evidence="18" id="KW-1185">Reference proteome</keyword>
<keyword evidence="5 15" id="KW-0288">FMN</keyword>
<dbReference type="NCBIfam" id="TIGR00083">
    <property type="entry name" value="ribF"/>
    <property type="match status" value="1"/>
</dbReference>
<dbReference type="InterPro" id="IPR023468">
    <property type="entry name" value="Riboflavin_kinase"/>
</dbReference>
<dbReference type="Gene3D" id="2.40.30.30">
    <property type="entry name" value="Riboflavin kinase-like"/>
    <property type="match status" value="1"/>
</dbReference>
<dbReference type="CDD" id="cd02064">
    <property type="entry name" value="FAD_synthetase_N"/>
    <property type="match status" value="1"/>
</dbReference>
<feature type="domain" description="Riboflavin kinase" evidence="16">
    <location>
        <begin position="189"/>
        <end position="319"/>
    </location>
</feature>
<dbReference type="SMART" id="SM00904">
    <property type="entry name" value="Flavokinase"/>
    <property type="match status" value="1"/>
</dbReference>
<protein>
    <recommendedName>
        <fullName evidence="15">Riboflavin biosynthesis protein</fullName>
    </recommendedName>
    <domain>
        <recommendedName>
            <fullName evidence="15">Riboflavin kinase</fullName>
            <ecNumber evidence="15">2.7.1.26</ecNumber>
        </recommendedName>
        <alternativeName>
            <fullName evidence="15">Flavokinase</fullName>
        </alternativeName>
    </domain>
    <domain>
        <recommendedName>
            <fullName evidence="15">FMN adenylyltransferase</fullName>
            <ecNumber evidence="15">2.7.7.2</ecNumber>
        </recommendedName>
        <alternativeName>
            <fullName evidence="15">FAD pyrophosphorylase</fullName>
        </alternativeName>
        <alternativeName>
            <fullName evidence="15">FAD synthase</fullName>
        </alternativeName>
    </domain>
</protein>
<comment type="caution">
    <text evidence="17">The sequence shown here is derived from an EMBL/GenBank/DDBJ whole genome shotgun (WGS) entry which is preliminary data.</text>
</comment>
<gene>
    <name evidence="17" type="primary">ribF</name>
    <name evidence="17" type="ORF">ACFFIT_11840</name>
</gene>
<accession>A0ABV6CHS3</accession>
<evidence type="ECO:0000256" key="3">
    <source>
        <dbReference type="ARBA" id="ARBA00005201"/>
    </source>
</evidence>
<dbReference type="Pfam" id="PF01687">
    <property type="entry name" value="Flavokinase"/>
    <property type="match status" value="1"/>
</dbReference>
<comment type="catalytic activity">
    <reaction evidence="14 15">
        <text>FMN + ATP + H(+) = FAD + diphosphate</text>
        <dbReference type="Rhea" id="RHEA:17237"/>
        <dbReference type="ChEBI" id="CHEBI:15378"/>
        <dbReference type="ChEBI" id="CHEBI:30616"/>
        <dbReference type="ChEBI" id="CHEBI:33019"/>
        <dbReference type="ChEBI" id="CHEBI:57692"/>
        <dbReference type="ChEBI" id="CHEBI:58210"/>
        <dbReference type="EC" id="2.7.7.2"/>
    </reaction>
</comment>
<evidence type="ECO:0000256" key="14">
    <source>
        <dbReference type="ARBA" id="ARBA00049494"/>
    </source>
</evidence>
<keyword evidence="4 15" id="KW-0285">Flavoprotein</keyword>
<keyword evidence="9 15" id="KW-0418">Kinase</keyword>
<keyword evidence="6 15" id="KW-0808">Transferase</keyword>
<comment type="similarity">
    <text evidence="15">Belongs to the ribF family.</text>
</comment>
<dbReference type="Proteomes" id="UP001589758">
    <property type="component" value="Unassembled WGS sequence"/>
</dbReference>
<dbReference type="EC" id="2.7.1.26" evidence="15"/>
<proteinExistence type="inferred from homology"/>
<evidence type="ECO:0000259" key="16">
    <source>
        <dbReference type="SMART" id="SM00904"/>
    </source>
</evidence>
<dbReference type="Pfam" id="PF06574">
    <property type="entry name" value="FAD_syn"/>
    <property type="match status" value="1"/>
</dbReference>
<comment type="pathway">
    <text evidence="2 15">Cofactor biosynthesis; FAD biosynthesis; FAD from FMN: step 1/1.</text>
</comment>
<keyword evidence="8 15" id="KW-0547">Nucleotide-binding</keyword>
<evidence type="ECO:0000256" key="6">
    <source>
        <dbReference type="ARBA" id="ARBA00022679"/>
    </source>
</evidence>
<evidence type="ECO:0000256" key="1">
    <source>
        <dbReference type="ARBA" id="ARBA00002121"/>
    </source>
</evidence>
<dbReference type="EMBL" id="JBHLXE010000108">
    <property type="protein sequence ID" value="MFC0180763.1"/>
    <property type="molecule type" value="Genomic_DNA"/>
</dbReference>
<dbReference type="Gene3D" id="3.40.50.620">
    <property type="entry name" value="HUPs"/>
    <property type="match status" value="1"/>
</dbReference>
<evidence type="ECO:0000256" key="15">
    <source>
        <dbReference type="PIRNR" id="PIRNR004491"/>
    </source>
</evidence>
<keyword evidence="7 15" id="KW-0548">Nucleotidyltransferase</keyword>
<dbReference type="SUPFAM" id="SSF52374">
    <property type="entry name" value="Nucleotidylyl transferase"/>
    <property type="match status" value="1"/>
</dbReference>
<evidence type="ECO:0000256" key="5">
    <source>
        <dbReference type="ARBA" id="ARBA00022643"/>
    </source>
</evidence>
<evidence type="ECO:0000256" key="12">
    <source>
        <dbReference type="ARBA" id="ARBA00023268"/>
    </source>
</evidence>
<comment type="pathway">
    <text evidence="3 15">Cofactor biosynthesis; FMN biosynthesis; FMN from riboflavin (ATP route): step 1/1.</text>
</comment>
<keyword evidence="11 15" id="KW-0067">ATP-binding</keyword>
<dbReference type="InterPro" id="IPR023465">
    <property type="entry name" value="Riboflavin_kinase_dom_sf"/>
</dbReference>
<keyword evidence="12" id="KW-0511">Multifunctional enzyme</keyword>
<dbReference type="PIRSF" id="PIRSF004491">
    <property type="entry name" value="FAD_Synth"/>
    <property type="match status" value="1"/>
</dbReference>
<dbReference type="InterPro" id="IPR015865">
    <property type="entry name" value="Riboflavin_kinase_bac/euk"/>
</dbReference>
<dbReference type="GO" id="GO:0008531">
    <property type="term" value="F:riboflavin kinase activity"/>
    <property type="evidence" value="ECO:0007669"/>
    <property type="project" value="UniProtKB-EC"/>
</dbReference>
<evidence type="ECO:0000256" key="4">
    <source>
        <dbReference type="ARBA" id="ARBA00022630"/>
    </source>
</evidence>
<dbReference type="PANTHER" id="PTHR22749">
    <property type="entry name" value="RIBOFLAVIN KINASE/FMN ADENYLYLTRANSFERASE"/>
    <property type="match status" value="1"/>
</dbReference>
<evidence type="ECO:0000313" key="17">
    <source>
        <dbReference type="EMBL" id="MFC0180763.1"/>
    </source>
</evidence>
<dbReference type="SUPFAM" id="SSF82114">
    <property type="entry name" value="Riboflavin kinase-like"/>
    <property type="match status" value="1"/>
</dbReference>
<dbReference type="EC" id="2.7.7.2" evidence="15"/>
<name>A0ABV6CHS3_9GAMM</name>
<organism evidence="17 18">
    <name type="scientific">Thorsellia kenyensis</name>
    <dbReference type="NCBI Taxonomy" id="1549888"/>
    <lineage>
        <taxon>Bacteria</taxon>
        <taxon>Pseudomonadati</taxon>
        <taxon>Pseudomonadota</taxon>
        <taxon>Gammaproteobacteria</taxon>
        <taxon>Enterobacterales</taxon>
        <taxon>Thorselliaceae</taxon>
        <taxon>Thorsellia</taxon>
    </lineage>
</organism>
<comment type="function">
    <text evidence="1">Catalyzes the phosphorylation of riboflavin to FMN followed by the adenylation of FMN to FAD.</text>
</comment>
<evidence type="ECO:0000313" key="18">
    <source>
        <dbReference type="Proteomes" id="UP001589758"/>
    </source>
</evidence>
<reference evidence="17 18" key="1">
    <citation type="submission" date="2024-09" db="EMBL/GenBank/DDBJ databases">
        <authorList>
            <person name="Sun Q."/>
            <person name="Mori K."/>
        </authorList>
    </citation>
    <scope>NUCLEOTIDE SEQUENCE [LARGE SCALE GENOMIC DNA]</scope>
    <source>
        <strain evidence="17 18">CCM 8545</strain>
    </source>
</reference>
<dbReference type="GO" id="GO:0003919">
    <property type="term" value="F:FMN adenylyltransferase activity"/>
    <property type="evidence" value="ECO:0007669"/>
    <property type="project" value="UniProtKB-EC"/>
</dbReference>
<sequence>MQLIRALNNSLNLSQTSFLDNIPDGLALTIGNFDGVHLGHQALISQLKKEANGRKTAVMIFEPQPLEFFSAHNSPPRITHLRDKIKAISKLGIDYLFCFAFNANLAQLTPKEFIDELLIKKLNVSHLLIGDDFRFGAKRAGDIHSLEYLARNRFTVSTLSTISMNGNRISSTALRNALATNDLHAAEKLLGRPFSISGRVIHGDKIGATIGFATANIAMKRVHSPVKGVYAVTVLVPNLHSPPSSITYQGIANIGYRPTVNGKKHLLEVNIFNLNQNLYGQYLVVTLKKKIREETTFVSLDALKNQISQDIIKVEDFFKANHA</sequence>
<keyword evidence="10 15" id="KW-0274">FAD</keyword>
<evidence type="ECO:0000256" key="11">
    <source>
        <dbReference type="ARBA" id="ARBA00022840"/>
    </source>
</evidence>
<dbReference type="RefSeq" id="WP_385877899.1">
    <property type="nucleotide sequence ID" value="NZ_JBHLXE010000108.1"/>
</dbReference>
<dbReference type="NCBIfam" id="NF004162">
    <property type="entry name" value="PRK05627.1-5"/>
    <property type="match status" value="1"/>
</dbReference>
<evidence type="ECO:0000256" key="2">
    <source>
        <dbReference type="ARBA" id="ARBA00004726"/>
    </source>
</evidence>
<evidence type="ECO:0000256" key="10">
    <source>
        <dbReference type="ARBA" id="ARBA00022827"/>
    </source>
</evidence>